<organism evidence="1 2">
    <name type="scientific">Phyllosticta citrichinensis</name>
    <dbReference type="NCBI Taxonomy" id="1130410"/>
    <lineage>
        <taxon>Eukaryota</taxon>
        <taxon>Fungi</taxon>
        <taxon>Dikarya</taxon>
        <taxon>Ascomycota</taxon>
        <taxon>Pezizomycotina</taxon>
        <taxon>Dothideomycetes</taxon>
        <taxon>Dothideomycetes incertae sedis</taxon>
        <taxon>Botryosphaeriales</taxon>
        <taxon>Phyllostictaceae</taxon>
        <taxon>Phyllosticta</taxon>
    </lineage>
</organism>
<dbReference type="EMBL" id="JBBWUH010000012">
    <property type="protein sequence ID" value="KAK8153697.1"/>
    <property type="molecule type" value="Genomic_DNA"/>
</dbReference>
<evidence type="ECO:0008006" key="3">
    <source>
        <dbReference type="Google" id="ProtNLM"/>
    </source>
</evidence>
<name>A0ABR1XGT5_9PEZI</name>
<keyword evidence="2" id="KW-1185">Reference proteome</keyword>
<gene>
    <name evidence="1" type="ORF">IWX90DRAFT_444950</name>
</gene>
<reference evidence="1 2" key="1">
    <citation type="journal article" date="2022" name="G3 (Bethesda)">
        <title>Enemy or ally: a genomic approach to elucidate the lifestyle of Phyllosticta citrichinaensis.</title>
        <authorList>
            <person name="Buijs V.A."/>
            <person name="Groenewald J.Z."/>
            <person name="Haridas S."/>
            <person name="LaButti K.M."/>
            <person name="Lipzen A."/>
            <person name="Martin F.M."/>
            <person name="Barry K."/>
            <person name="Grigoriev I.V."/>
            <person name="Crous P.W."/>
            <person name="Seidl M.F."/>
        </authorList>
    </citation>
    <scope>NUCLEOTIDE SEQUENCE [LARGE SCALE GENOMIC DNA]</scope>
    <source>
        <strain evidence="1 2">CBS 129764</strain>
    </source>
</reference>
<dbReference type="Proteomes" id="UP001456524">
    <property type="component" value="Unassembled WGS sequence"/>
</dbReference>
<dbReference type="Gene3D" id="3.50.50.60">
    <property type="entry name" value="FAD/NAD(P)-binding domain"/>
    <property type="match status" value="1"/>
</dbReference>
<sequence length="59" mass="6536">MEEFDLIVIGAGWNGLATVKTYIQQHPTENVLVIDSAESIGGVWSQDRIYPGLKCNNML</sequence>
<accession>A0ABR1XGT5</accession>
<evidence type="ECO:0000313" key="2">
    <source>
        <dbReference type="Proteomes" id="UP001456524"/>
    </source>
</evidence>
<comment type="caution">
    <text evidence="1">The sequence shown here is derived from an EMBL/GenBank/DDBJ whole genome shotgun (WGS) entry which is preliminary data.</text>
</comment>
<protein>
    <recommendedName>
        <fullName evidence="3">Flavin-containing monooxygenase</fullName>
    </recommendedName>
</protein>
<dbReference type="Pfam" id="PF13450">
    <property type="entry name" value="NAD_binding_8"/>
    <property type="match status" value="1"/>
</dbReference>
<dbReference type="InterPro" id="IPR036188">
    <property type="entry name" value="FAD/NAD-bd_sf"/>
</dbReference>
<evidence type="ECO:0000313" key="1">
    <source>
        <dbReference type="EMBL" id="KAK8153697.1"/>
    </source>
</evidence>
<proteinExistence type="predicted"/>
<dbReference type="SUPFAM" id="SSF51905">
    <property type="entry name" value="FAD/NAD(P)-binding domain"/>
    <property type="match status" value="1"/>
</dbReference>